<keyword evidence="3" id="KW-0378">Hydrolase</keyword>
<dbReference type="SUPFAM" id="SSF56935">
    <property type="entry name" value="Porins"/>
    <property type="match status" value="1"/>
</dbReference>
<feature type="repeat" description="TPR" evidence="1">
    <location>
        <begin position="407"/>
        <end position="440"/>
    </location>
</feature>
<proteinExistence type="predicted"/>
<organism evidence="3 4">
    <name type="scientific">Novipirellula caenicola</name>
    <dbReference type="NCBI Taxonomy" id="1536901"/>
    <lineage>
        <taxon>Bacteria</taxon>
        <taxon>Pseudomonadati</taxon>
        <taxon>Planctomycetota</taxon>
        <taxon>Planctomycetia</taxon>
        <taxon>Pirellulales</taxon>
        <taxon>Pirellulaceae</taxon>
        <taxon>Novipirellula</taxon>
    </lineage>
</organism>
<dbReference type="GO" id="GO:0006508">
    <property type="term" value="P:proteolysis"/>
    <property type="evidence" value="ECO:0007669"/>
    <property type="project" value="UniProtKB-KW"/>
</dbReference>
<feature type="chain" id="PRO_5045630952" evidence="2">
    <location>
        <begin position="25"/>
        <end position="801"/>
    </location>
</feature>
<dbReference type="SUPFAM" id="SSF48452">
    <property type="entry name" value="TPR-like"/>
    <property type="match status" value="2"/>
</dbReference>
<feature type="repeat" description="TPR" evidence="1">
    <location>
        <begin position="197"/>
        <end position="230"/>
    </location>
</feature>
<keyword evidence="3" id="KW-0645">Protease</keyword>
<dbReference type="PANTHER" id="PTHR12558:SF13">
    <property type="entry name" value="CELL DIVISION CYCLE PROTEIN 27 HOMOLOG"/>
    <property type="match status" value="1"/>
</dbReference>
<keyword evidence="4" id="KW-1185">Reference proteome</keyword>
<sequence>MIRFILRHFAAHLVAIGFATTLVAQTTQPDLQAARKAAAENPRDVALLLDWAEAAIQAREPVEALQAASSAKAIAPGDDAIAATLGRAQVLAGRLDDALQTIRSMPPAQQDALGLSTTADAIEIYQSIAPMYADAEQSGLAEDYRGVANRLSRAAELAPELVPVNRTLGFLFLDKLQQPQDALPLLERAHAVSPQDEETRLLLARARLEMGRFEDAVQLYRQLADQIPEDSTIQLNFAAALLGAKRWDASQAVLDEVLSQYPENKRAQELRSDLAEARDAAIDDMLPPNSDVQTAEALELLLEAGRLIAEGDASRCLSCFHRAIERLYTALEIEPNSHTLNQTIGYVLLEKLGQPEQAYHRLCVALRIQPDNLDTNKLMALAALRTGKTCEAIQRFKSVLRRDPDDLWMLVNLGRAYAQAGSFAPALAIYDQVLCRDPVNFNARLGIAEVEGWRGLSDRPICRVERLVSEQPDNSEALSLLGDLYRWDWNLSGAAGMYHRAAVADPAGRAGRQGLEEIATTQAYVATTDGYQFLDNFGFRRSVFGGGLRMALSDRGYLTTSVHLWDYEQGVIDLQRTDVAVEWEYHLNRHLQLNARFLNFDYSHRDSDQAGSLAMKYTPVAAIDLYASAAWGESAYLTDISIPQFNIRMDNYATGYDIDFNKHWSTQGSFSYSDYYDGNERRFGMAQLSYRPNLCRDWYLRVKYEDLSFADQTATYFSPDSFDLIRLITEHSIPLTQRLSLDAQGEAIDVLEEGWGWGYQVGGSWKYSDRVEMQAGYFATSIPAAAPFSGDGFTYSALLRF</sequence>
<name>A0ABP9VVA1_9BACT</name>
<dbReference type="GO" id="GO:0008233">
    <property type="term" value="F:peptidase activity"/>
    <property type="evidence" value="ECO:0007669"/>
    <property type="project" value="UniProtKB-KW"/>
</dbReference>
<comment type="caution">
    <text evidence="3">The sequence shown here is derived from an EMBL/GenBank/DDBJ whole genome shotgun (WGS) entry which is preliminary data.</text>
</comment>
<gene>
    <name evidence="3" type="primary">bepA_9</name>
    <name evidence="3" type="ORF">Rcae01_04537</name>
</gene>
<evidence type="ECO:0000313" key="4">
    <source>
        <dbReference type="Proteomes" id="UP001416858"/>
    </source>
</evidence>
<dbReference type="EMBL" id="BAABRO010000012">
    <property type="protein sequence ID" value="GAA5509068.1"/>
    <property type="molecule type" value="Genomic_DNA"/>
</dbReference>
<evidence type="ECO:0000256" key="2">
    <source>
        <dbReference type="SAM" id="SignalP"/>
    </source>
</evidence>
<dbReference type="PANTHER" id="PTHR12558">
    <property type="entry name" value="CELL DIVISION CYCLE 16,23,27"/>
    <property type="match status" value="1"/>
</dbReference>
<dbReference type="InterPro" id="IPR011990">
    <property type="entry name" value="TPR-like_helical_dom_sf"/>
</dbReference>
<evidence type="ECO:0000256" key="1">
    <source>
        <dbReference type="PROSITE-ProRule" id="PRU00339"/>
    </source>
</evidence>
<evidence type="ECO:0000313" key="3">
    <source>
        <dbReference type="EMBL" id="GAA5509068.1"/>
    </source>
</evidence>
<dbReference type="Proteomes" id="UP001416858">
    <property type="component" value="Unassembled WGS sequence"/>
</dbReference>
<protein>
    <submittedName>
        <fullName evidence="3">Beta-barrel assembly-enhancing protease</fullName>
    </submittedName>
</protein>
<dbReference type="Pfam" id="PF14559">
    <property type="entry name" value="TPR_19"/>
    <property type="match status" value="3"/>
</dbReference>
<feature type="signal peptide" evidence="2">
    <location>
        <begin position="1"/>
        <end position="24"/>
    </location>
</feature>
<dbReference type="RefSeq" id="WP_345685826.1">
    <property type="nucleotide sequence ID" value="NZ_BAABRO010000012.1"/>
</dbReference>
<accession>A0ABP9VVA1</accession>
<dbReference type="SMART" id="SM00028">
    <property type="entry name" value="TPR"/>
    <property type="match status" value="6"/>
</dbReference>
<dbReference type="Gene3D" id="1.25.40.10">
    <property type="entry name" value="Tetratricopeptide repeat domain"/>
    <property type="match status" value="3"/>
</dbReference>
<dbReference type="PROSITE" id="PS50005">
    <property type="entry name" value="TPR"/>
    <property type="match status" value="2"/>
</dbReference>
<dbReference type="InterPro" id="IPR019734">
    <property type="entry name" value="TPR_rpt"/>
</dbReference>
<keyword evidence="2" id="KW-0732">Signal</keyword>
<keyword evidence="1" id="KW-0802">TPR repeat</keyword>
<reference evidence="3 4" key="1">
    <citation type="submission" date="2024-02" db="EMBL/GenBank/DDBJ databases">
        <title>Rhodopirellula caenicola NBRC 110016.</title>
        <authorList>
            <person name="Ichikawa N."/>
            <person name="Katano-Makiyama Y."/>
            <person name="Hidaka K."/>
        </authorList>
    </citation>
    <scope>NUCLEOTIDE SEQUENCE [LARGE SCALE GENOMIC DNA]</scope>
    <source>
        <strain evidence="3 4">NBRC 110016</strain>
    </source>
</reference>